<protein>
    <submittedName>
        <fullName evidence="1">Slp family lipoprotein</fullName>
    </submittedName>
</protein>
<evidence type="ECO:0000313" key="2">
    <source>
        <dbReference type="Proteomes" id="UP001595692"/>
    </source>
</evidence>
<organism evidence="1 2">
    <name type="scientific">Pseudaeromonas sharmana</name>
    <dbReference type="NCBI Taxonomy" id="328412"/>
    <lineage>
        <taxon>Bacteria</taxon>
        <taxon>Pseudomonadati</taxon>
        <taxon>Pseudomonadota</taxon>
        <taxon>Gammaproteobacteria</taxon>
        <taxon>Aeromonadales</taxon>
        <taxon>Aeromonadaceae</taxon>
        <taxon>Pseudaeromonas</taxon>
    </lineage>
</organism>
<dbReference type="PANTHER" id="PTHR37530">
    <property type="entry name" value="OUTER MEMBRANE PROTEIN SLP"/>
    <property type="match status" value="1"/>
</dbReference>
<dbReference type="InterPro" id="IPR004658">
    <property type="entry name" value="OMP_Slp"/>
</dbReference>
<dbReference type="PIRSF" id="PIRSF004982">
    <property type="entry name" value="SlP"/>
    <property type="match status" value="1"/>
</dbReference>
<dbReference type="NCBIfam" id="TIGR00752">
    <property type="entry name" value="slp"/>
    <property type="match status" value="1"/>
</dbReference>
<evidence type="ECO:0000313" key="1">
    <source>
        <dbReference type="EMBL" id="MFC3914022.1"/>
    </source>
</evidence>
<proteinExistence type="predicted"/>
<accession>A0ABV8CPA4</accession>
<dbReference type="RefSeq" id="WP_377152459.1">
    <property type="nucleotide sequence ID" value="NZ_JBHSAF010000014.1"/>
</dbReference>
<gene>
    <name evidence="1" type="ORF">ACFOSS_11155</name>
</gene>
<comment type="caution">
    <text evidence="1">The sequence shown here is derived from an EMBL/GenBank/DDBJ whole genome shotgun (WGS) entry which is preliminary data.</text>
</comment>
<dbReference type="Pfam" id="PF03843">
    <property type="entry name" value="Slp"/>
    <property type="match status" value="1"/>
</dbReference>
<dbReference type="PANTHER" id="PTHR37530:SF1">
    <property type="entry name" value="OUTER MEMBRANE PROTEIN SLP"/>
    <property type="match status" value="1"/>
</dbReference>
<keyword evidence="2" id="KW-1185">Reference proteome</keyword>
<dbReference type="Proteomes" id="UP001595692">
    <property type="component" value="Unassembled WGS sequence"/>
</dbReference>
<name>A0ABV8CPA4_9GAMM</name>
<sequence>MLVLAGCSSTPAELAYSPESALLAYPQALTLDKQLIGQPVRWSGLIVASRVKADHTEIELVYLPLRSNGIPQQQEQSPGRFLVHVTGLLDPQLYAAGRSFSVLGTLKQWQSGQIGEQPYQFPVVDAQRYKLWPKLKEVEVRYVRDPFDDWLWPPRP</sequence>
<dbReference type="EMBL" id="JBHSAF010000014">
    <property type="protein sequence ID" value="MFC3914022.1"/>
    <property type="molecule type" value="Genomic_DNA"/>
</dbReference>
<keyword evidence="1" id="KW-0449">Lipoprotein</keyword>
<reference evidence="2" key="1">
    <citation type="journal article" date="2019" name="Int. J. Syst. Evol. Microbiol.">
        <title>The Global Catalogue of Microorganisms (GCM) 10K type strain sequencing project: providing services to taxonomists for standard genome sequencing and annotation.</title>
        <authorList>
            <consortium name="The Broad Institute Genomics Platform"/>
            <consortium name="The Broad Institute Genome Sequencing Center for Infectious Disease"/>
            <person name="Wu L."/>
            <person name="Ma J."/>
        </authorList>
    </citation>
    <scope>NUCLEOTIDE SEQUENCE [LARGE SCALE GENOMIC DNA]</scope>
    <source>
        <strain evidence="2">CCUG 54939</strain>
    </source>
</reference>